<accession>A0ABD3Q9H7</accession>
<feature type="compositionally biased region" description="Basic residues" evidence="5">
    <location>
        <begin position="1722"/>
        <end position="1731"/>
    </location>
</feature>
<feature type="transmembrane region" description="Helical" evidence="6">
    <location>
        <begin position="1468"/>
        <end position="1494"/>
    </location>
</feature>
<feature type="compositionally biased region" description="Low complexity" evidence="5">
    <location>
        <begin position="1796"/>
        <end position="1808"/>
    </location>
</feature>
<evidence type="ECO:0000259" key="7">
    <source>
        <dbReference type="Pfam" id="PF04547"/>
    </source>
</evidence>
<dbReference type="PANTHER" id="PTHR12308">
    <property type="entry name" value="ANOCTAMIN"/>
    <property type="match status" value="1"/>
</dbReference>
<organism evidence="8 9">
    <name type="scientific">Cyclotella cryptica</name>
    <dbReference type="NCBI Taxonomy" id="29204"/>
    <lineage>
        <taxon>Eukaryota</taxon>
        <taxon>Sar</taxon>
        <taxon>Stramenopiles</taxon>
        <taxon>Ochrophyta</taxon>
        <taxon>Bacillariophyta</taxon>
        <taxon>Coscinodiscophyceae</taxon>
        <taxon>Thalassiosirophycidae</taxon>
        <taxon>Stephanodiscales</taxon>
        <taxon>Stephanodiscaceae</taxon>
        <taxon>Cyclotella</taxon>
    </lineage>
</organism>
<feature type="transmembrane region" description="Helical" evidence="6">
    <location>
        <begin position="1252"/>
        <end position="1270"/>
    </location>
</feature>
<feature type="transmembrane region" description="Helical" evidence="6">
    <location>
        <begin position="1208"/>
        <end position="1232"/>
    </location>
</feature>
<feature type="compositionally biased region" description="Basic and acidic residues" evidence="5">
    <location>
        <begin position="1634"/>
        <end position="1643"/>
    </location>
</feature>
<dbReference type="PANTHER" id="PTHR12308:SF73">
    <property type="entry name" value="ANOCTAMIN"/>
    <property type="match status" value="1"/>
</dbReference>
<dbReference type="Pfam" id="PF04547">
    <property type="entry name" value="Anoctamin"/>
    <property type="match status" value="1"/>
</dbReference>
<feature type="transmembrane region" description="Helical" evidence="6">
    <location>
        <begin position="1524"/>
        <end position="1546"/>
    </location>
</feature>
<gene>
    <name evidence="8" type="ORF">HJC23_009969</name>
</gene>
<evidence type="ECO:0000256" key="6">
    <source>
        <dbReference type="SAM" id="Phobius"/>
    </source>
</evidence>
<dbReference type="EMBL" id="JABMIG020000061">
    <property type="protein sequence ID" value="KAL3796669.1"/>
    <property type="molecule type" value="Genomic_DNA"/>
</dbReference>
<evidence type="ECO:0000256" key="5">
    <source>
        <dbReference type="SAM" id="MobiDB-lite"/>
    </source>
</evidence>
<feature type="compositionally biased region" description="Polar residues" evidence="5">
    <location>
        <begin position="1732"/>
        <end position="1742"/>
    </location>
</feature>
<feature type="transmembrane region" description="Helical" evidence="6">
    <location>
        <begin position="1142"/>
        <end position="1159"/>
    </location>
</feature>
<keyword evidence="3 6" id="KW-1133">Transmembrane helix</keyword>
<protein>
    <recommendedName>
        <fullName evidence="7">Anoctamin transmembrane domain-containing protein</fullName>
    </recommendedName>
</protein>
<comment type="subcellular location">
    <subcellularLocation>
        <location evidence="1">Membrane</location>
        <topology evidence="1">Multi-pass membrane protein</topology>
    </subcellularLocation>
</comment>
<feature type="transmembrane region" description="Helical" evidence="6">
    <location>
        <begin position="1558"/>
        <end position="1581"/>
    </location>
</feature>
<feature type="compositionally biased region" description="Polar residues" evidence="5">
    <location>
        <begin position="332"/>
        <end position="373"/>
    </location>
</feature>
<evidence type="ECO:0000256" key="2">
    <source>
        <dbReference type="ARBA" id="ARBA00022692"/>
    </source>
</evidence>
<evidence type="ECO:0000256" key="3">
    <source>
        <dbReference type="ARBA" id="ARBA00022989"/>
    </source>
</evidence>
<comment type="caution">
    <text evidence="8">The sequence shown here is derived from an EMBL/GenBank/DDBJ whole genome shotgun (WGS) entry which is preliminary data.</text>
</comment>
<feature type="transmembrane region" description="Helical" evidence="6">
    <location>
        <begin position="1325"/>
        <end position="1346"/>
    </location>
</feature>
<name>A0ABD3Q9H7_9STRA</name>
<feature type="region of interest" description="Disordered" evidence="5">
    <location>
        <begin position="396"/>
        <end position="485"/>
    </location>
</feature>
<feature type="compositionally biased region" description="Polar residues" evidence="5">
    <location>
        <begin position="1754"/>
        <end position="1764"/>
    </location>
</feature>
<sequence>MTDQPPNDNKENHPFPRTPLLHRVPFAPSPTNLSARKDITPAYAYKNRDTGLLEISNKPPRLSLVADEDSSVVGLEHEVRSPKLALYPIALNGGGAGLYSDPREFGGRNIEESVYLSGRKAERRGNVRFAWPAEKRGVLHGNTVGNHVPVIANGSAEGREEEEGMETIDLEVGTLHQQPRPIVHQPLSRLSFTSLDPWRIWSTLHTELSRIAAARTSRLEEEASHVTLAKQKNLASSKVISSVYNQDDFDFALVLSSNDAYAFWARYLDFRDEALCYCYPENDDEGDGNDADDCSTIATNQHVTMNPSDNEKNDPYTPLDSSGLRRRRTNHAPHSSCNNSENALSSSKMTTPSQHHTPFSSLSPNPKQSMIRSSQKRTTFHQKSLFERAVDRFSPTRFSIGTPQGTSRHNITSAATSGTSTPQRETPERKDVYSTGGKLRRRWGNQDYDTNKLSTPNLTSPPIVSLKSRRMGSTARKNWKVSSSGKKTLSLRTKRGLLESAERLGKRVRETMMDGGVGSTDENEEDNFFSSPGIPRGVAARVNGLGQFLEALEIGIVVRRHWPRGKSVFILLYSDNKGDTIHYRYIPDDEAVIALREQEQRYNGRRRNKRARISFGVNEPRRDSDSAIHNDIVDASVPLPDYLKAKIDRDEDNRKKGGIRNTITHSALRWLNTGMIAAADIVQVHPASHVDPYARDGNKLGTQSLRQSETKYVKNNAFSVILPSVQGSFVQKHFPSIDLGEKWCEGEHQSLFRCFDIELATEGEYWMVLRGFLLLHRDASTGRFSAQRAGLGFGSHHRYALENDRKDNTTNQPGVAPKARFAEVLPSHTKPTLLNKMIRMLIDEKETETEENIAPYMGVPPPSDYVLGFSSPGTQVRNENHIWGRLRQAGLETQRIYALDTRKVMIKVRCPVDRLQDVAEALKLKLKTKDGDFAPYREDLITHFVPTNDGQISCDEDDARVASLFRSSLRQKIIDFIIGSRIRDSGAELGPSTQLGKQVKLRVPLHSHGRLEALYSCWVTFWREPNWNIRDGKSLKVEPESSCSDKWHGAVAGDADRDQNESTQVLSLQQRRQLPSVLYRFFVGSFYQPLDSIEEYYGEKVAFYFAWLQHVSFHLLYLSLVGLIVFWIQFSSGRWDHPIRPWFSIFVVIWSFVVLVTWRKRSNFLAYRWGTLDYKEEEIARPEFKGTEYRVCPITNTYVMYYPPWKRWLMMCISIPLTVGFTFIALVGILIFYGNRDVMLANYFSSGEEQSFVFHFSASAIGQTAPMLAVELTSDHLSDPDFWLIIIGFPTLLGLILPLLNFCLRRISIWLNEIENHRTEAEYRTHFIIKVFAFRFVCYFAALYYYSFIGVSESDAQATEHGIIRVASTLFSYLTVAHWWNICINIFFPLLLYRWRIFRERLHLKKELRSLELKEIEEFGISRHNDMTGEERLEKKKLLLNKRILLEHAQVDLWEEMMLPEHDSFTEYLFAVTQFAYVTCFSVVLPITPLIALFNHLLNMRLDAFKLCRGRRRPLAVQTGGIGVWNHVLHVVTVIAILTNCALMALTSSQLSWLATKIGKLGVFALSIGVEHFLLLVKYIMQLSVSRLPTSVENEIRRKKYDQERKRYRSLRMKKRSKSSYGTKNFGSGEQIEEPYKSDEKLKTSPCPPIQESSTDSSMLTALAEERVQVPTVESKKEQNEVEVLNSKNRGVVNVRALAQHSPLVNENRSYVPKSSDVGNIRRNKYSRRNVRSSNLQENTDPNFDEAIKKLPSGSLNEFATSPFTPHPKSGKKVGTHQNDISNTKSKANLPKLQLNSNSSIDTNSNNSWRPSENVFSPDSSISTVQGLPTPCHLRLESPASMYTTENNFVGSASGYYQHASAPPMSPNHTAETDNADVDDRDVPKAKWAVYHSFQYNQSAQKELRKKKSC</sequence>
<feature type="transmembrane region" description="Helical" evidence="6">
    <location>
        <begin position="1111"/>
        <end position="1130"/>
    </location>
</feature>
<dbReference type="InterPro" id="IPR049452">
    <property type="entry name" value="Anoctamin_TM"/>
</dbReference>
<evidence type="ECO:0000313" key="9">
    <source>
        <dbReference type="Proteomes" id="UP001516023"/>
    </source>
</evidence>
<dbReference type="InterPro" id="IPR007632">
    <property type="entry name" value="Anoctamin"/>
</dbReference>
<feature type="compositionally biased region" description="Polar residues" evidence="5">
    <location>
        <begin position="1809"/>
        <end position="1822"/>
    </location>
</feature>
<feature type="region of interest" description="Disordered" evidence="5">
    <location>
        <begin position="1607"/>
        <end position="1658"/>
    </location>
</feature>
<feature type="transmembrane region" description="Helical" evidence="6">
    <location>
        <begin position="1377"/>
        <end position="1395"/>
    </location>
</feature>
<feature type="region of interest" description="Disordered" evidence="5">
    <location>
        <begin position="1706"/>
        <end position="1822"/>
    </location>
</feature>
<dbReference type="Proteomes" id="UP001516023">
    <property type="component" value="Unassembled WGS sequence"/>
</dbReference>
<evidence type="ECO:0000313" key="8">
    <source>
        <dbReference type="EMBL" id="KAL3796669.1"/>
    </source>
</evidence>
<dbReference type="GO" id="GO:0016020">
    <property type="term" value="C:membrane"/>
    <property type="evidence" value="ECO:0007669"/>
    <property type="project" value="UniProtKB-SubCell"/>
</dbReference>
<keyword evidence="9" id="KW-1185">Reference proteome</keyword>
<proteinExistence type="predicted"/>
<keyword evidence="2 6" id="KW-0812">Transmembrane</keyword>
<feature type="domain" description="Anoctamin transmembrane" evidence="7">
    <location>
        <begin position="1093"/>
        <end position="1599"/>
    </location>
</feature>
<feature type="compositionally biased region" description="Basic residues" evidence="5">
    <location>
        <begin position="1607"/>
        <end position="1618"/>
    </location>
</feature>
<feature type="compositionally biased region" description="Polar residues" evidence="5">
    <location>
        <begin position="1776"/>
        <end position="1787"/>
    </location>
</feature>
<feature type="region of interest" description="Disordered" evidence="5">
    <location>
        <begin position="1"/>
        <end position="33"/>
    </location>
</feature>
<feature type="compositionally biased region" description="Polar residues" evidence="5">
    <location>
        <begin position="447"/>
        <end position="462"/>
    </location>
</feature>
<feature type="transmembrane region" description="Helical" evidence="6">
    <location>
        <begin position="1282"/>
        <end position="1304"/>
    </location>
</feature>
<feature type="region of interest" description="Disordered" evidence="5">
    <location>
        <begin position="1859"/>
        <end position="1878"/>
    </location>
</feature>
<reference evidence="8 9" key="1">
    <citation type="journal article" date="2020" name="G3 (Bethesda)">
        <title>Improved Reference Genome for Cyclotella cryptica CCMP332, a Model for Cell Wall Morphogenesis, Salinity Adaptation, and Lipid Production in Diatoms (Bacillariophyta).</title>
        <authorList>
            <person name="Roberts W.R."/>
            <person name="Downey K.M."/>
            <person name="Ruck E.C."/>
            <person name="Traller J.C."/>
            <person name="Alverson A.J."/>
        </authorList>
    </citation>
    <scope>NUCLEOTIDE SEQUENCE [LARGE SCALE GENOMIC DNA]</scope>
    <source>
        <strain evidence="8 9">CCMP332</strain>
    </source>
</reference>
<feature type="region of interest" description="Disordered" evidence="5">
    <location>
        <begin position="302"/>
        <end position="381"/>
    </location>
</feature>
<feature type="compositionally biased region" description="Polar residues" evidence="5">
    <location>
        <begin position="396"/>
        <end position="424"/>
    </location>
</feature>
<evidence type="ECO:0000256" key="4">
    <source>
        <dbReference type="ARBA" id="ARBA00023136"/>
    </source>
</evidence>
<evidence type="ECO:0000256" key="1">
    <source>
        <dbReference type="ARBA" id="ARBA00004141"/>
    </source>
</evidence>
<keyword evidence="4 6" id="KW-0472">Membrane</keyword>